<name>A0ABU6K690_9RHOO</name>
<dbReference type="Proteomes" id="UP001331561">
    <property type="component" value="Unassembled WGS sequence"/>
</dbReference>
<accession>A0ABU6K690</accession>
<feature type="compositionally biased region" description="Low complexity" evidence="1">
    <location>
        <begin position="787"/>
        <end position="799"/>
    </location>
</feature>
<evidence type="ECO:0008006" key="4">
    <source>
        <dbReference type="Google" id="ProtNLM"/>
    </source>
</evidence>
<feature type="compositionally biased region" description="Basic and acidic residues" evidence="1">
    <location>
        <begin position="810"/>
        <end position="820"/>
    </location>
</feature>
<proteinExistence type="predicted"/>
<feature type="region of interest" description="Disordered" evidence="1">
    <location>
        <begin position="676"/>
        <end position="820"/>
    </location>
</feature>
<dbReference type="RefSeq" id="WP_327600283.1">
    <property type="nucleotide sequence ID" value="NZ_JAYXHS010000003.1"/>
</dbReference>
<evidence type="ECO:0000313" key="2">
    <source>
        <dbReference type="EMBL" id="MEC5387308.1"/>
    </source>
</evidence>
<gene>
    <name evidence="2" type="ORF">VVD49_16380</name>
</gene>
<feature type="compositionally biased region" description="Basic and acidic residues" evidence="1">
    <location>
        <begin position="727"/>
        <end position="736"/>
    </location>
</feature>
<evidence type="ECO:0000313" key="3">
    <source>
        <dbReference type="Proteomes" id="UP001331561"/>
    </source>
</evidence>
<feature type="compositionally biased region" description="Basic and acidic residues" evidence="1">
    <location>
        <begin position="678"/>
        <end position="696"/>
    </location>
</feature>
<dbReference type="EMBL" id="JAYXHS010000003">
    <property type="protein sequence ID" value="MEC5387308.1"/>
    <property type="molecule type" value="Genomic_DNA"/>
</dbReference>
<feature type="region of interest" description="Disordered" evidence="1">
    <location>
        <begin position="187"/>
        <end position="220"/>
    </location>
</feature>
<reference evidence="2 3" key="1">
    <citation type="submission" date="2024-01" db="EMBL/GenBank/DDBJ databases">
        <title>Uliginosibacterium soil sp. nov.</title>
        <authorList>
            <person name="Lv Y."/>
        </authorList>
    </citation>
    <scope>NUCLEOTIDE SEQUENCE [LARGE SCALE GENOMIC DNA]</scope>
    <source>
        <strain evidence="2 3">H3</strain>
    </source>
</reference>
<sequence length="820" mass="92155">MNQFITRPPLPGQVIASHHGDADVEREGEFFRVLLVNSAIDRIVFIRATPKRSAGRLYFSSPRVEKLSWLLSPVISKQFTVLPGGLPLRPDVRATAEELDKKYLQKGQEQSFARKQRTERYAFVEALINAAGSNESLFDPDIRAEQICNLAQKLGNTPEKTNSLRRRITDALHQYWAEGSLPGSVTPFTARCGGRGKERRLTTKKPGARNIPTRAGEPNATGHILSEEEKAMCGFGWRNYYLKGTTIAKAHRKFLRQFFSDVVLDENGDPKRQVRADSLCPTKTQFEYWGLRRSEGHESWRKQLSPRALARIGRVLFGDSNQAIVKIGQRGAIDSTTTDVELVSVIDRLKRIGQAHRVLIVDGKYKYIPGFYMGLDAPGSLPVQLAYLHAMTDKTEWLRWLGLENQDPNNWIPIRFSALHADNTDARAKAAMAAIGNAQTGIKFIAVSRSDLNSDVETTHHSFHRLGDHNLAGTTHGQRTERGEERADALARLTIVEAIRETARLIYLWNTMEIDIEPTLEMQRDLVEKGIKLTRANLTRWEIERGNLATCLLSEADARMALLIPIRGTFTQKGIQLLDPRKGDKREFIPNVRYVSNHKVVHSKCIASKVSRSRVLATSFDDDFLHDPYRPSEIYYRDLHTGELIPLEARTSDPGLLEECALPDVQQLGDGNKLRQYAAERSRERQISDVEGEQERTNQIAEEEYQKDLAKAGKPPSRSSIRKGKKANREAEKEELLYGQPLVPPESDTATEVACESEDELDSDGSTKPAQAEHVVSEPPTNDQKVATAAPAAQISSPPARRRSVFTQIVRDRQTEMSHA</sequence>
<keyword evidence="3" id="KW-1185">Reference proteome</keyword>
<evidence type="ECO:0000256" key="1">
    <source>
        <dbReference type="SAM" id="MobiDB-lite"/>
    </source>
</evidence>
<protein>
    <recommendedName>
        <fullName evidence="4">Transposase</fullName>
    </recommendedName>
</protein>
<comment type="caution">
    <text evidence="2">The sequence shown here is derived from an EMBL/GenBank/DDBJ whole genome shotgun (WGS) entry which is preliminary data.</text>
</comment>
<organism evidence="2 3">
    <name type="scientific">Uliginosibacterium silvisoli</name>
    <dbReference type="NCBI Taxonomy" id="3114758"/>
    <lineage>
        <taxon>Bacteria</taxon>
        <taxon>Pseudomonadati</taxon>
        <taxon>Pseudomonadota</taxon>
        <taxon>Betaproteobacteria</taxon>
        <taxon>Rhodocyclales</taxon>
        <taxon>Zoogloeaceae</taxon>
        <taxon>Uliginosibacterium</taxon>
    </lineage>
</organism>